<dbReference type="Proteomes" id="UP000235371">
    <property type="component" value="Unassembled WGS sequence"/>
</dbReference>
<feature type="compositionally biased region" description="Polar residues" evidence="1">
    <location>
        <begin position="8"/>
        <end position="21"/>
    </location>
</feature>
<feature type="region of interest" description="Disordered" evidence="1">
    <location>
        <begin position="122"/>
        <end position="207"/>
    </location>
</feature>
<dbReference type="EMBL" id="KZ613783">
    <property type="protein sequence ID" value="PMD62865.1"/>
    <property type="molecule type" value="Genomic_DNA"/>
</dbReference>
<accession>A0A2J6TIM9</accession>
<dbReference type="GeneID" id="36592769"/>
<evidence type="ECO:0000313" key="3">
    <source>
        <dbReference type="Proteomes" id="UP000235371"/>
    </source>
</evidence>
<sequence length="317" mass="36511">MGGFDLSPSASHYPRSSTETYASTIASQEDLYEEPDTYDSEYDVPEYREVVETSLRPSNPSDFAEYFPSTKRLFIRHDNTTYDGNMNLRVDTEDRKKRAVQLFHMRMHDLKKREFSLRRYERQSGREVCHSSRKYTKPAAEKRPAITRSVSNAFASIGKPSFKRTNSGLSQHSHRSKKEIKRQDSGYDSNGEDDDLEDYEKKSKSIQIPSNTTKLEFSNYAQVDVKRRGAKSSKRYEFEYWGYKYTWKRVSKKDGEGKEVSYHLYKGDGGPAVAHIVPELRSPSQVREGKKNGEWVPPCSMWISDPSVAEAVTDVAE</sequence>
<organism evidence="2 3">
    <name type="scientific">Hyaloscypha bicolor E</name>
    <dbReference type="NCBI Taxonomy" id="1095630"/>
    <lineage>
        <taxon>Eukaryota</taxon>
        <taxon>Fungi</taxon>
        <taxon>Dikarya</taxon>
        <taxon>Ascomycota</taxon>
        <taxon>Pezizomycotina</taxon>
        <taxon>Leotiomycetes</taxon>
        <taxon>Helotiales</taxon>
        <taxon>Hyaloscyphaceae</taxon>
        <taxon>Hyaloscypha</taxon>
        <taxon>Hyaloscypha bicolor</taxon>
    </lineage>
</organism>
<evidence type="ECO:0000313" key="2">
    <source>
        <dbReference type="EMBL" id="PMD62865.1"/>
    </source>
</evidence>
<dbReference type="AlphaFoldDB" id="A0A2J6TIM9"/>
<dbReference type="RefSeq" id="XP_024739769.1">
    <property type="nucleotide sequence ID" value="XM_024884692.1"/>
</dbReference>
<keyword evidence="3" id="KW-1185">Reference proteome</keyword>
<dbReference type="InParanoid" id="A0A2J6TIM9"/>
<evidence type="ECO:0000256" key="1">
    <source>
        <dbReference type="SAM" id="MobiDB-lite"/>
    </source>
</evidence>
<feature type="region of interest" description="Disordered" evidence="1">
    <location>
        <begin position="1"/>
        <end position="21"/>
    </location>
</feature>
<gene>
    <name evidence="2" type="ORF">K444DRAFT_642025</name>
</gene>
<proteinExistence type="predicted"/>
<reference evidence="2 3" key="1">
    <citation type="submission" date="2016-04" db="EMBL/GenBank/DDBJ databases">
        <title>A degradative enzymes factory behind the ericoid mycorrhizal symbiosis.</title>
        <authorList>
            <consortium name="DOE Joint Genome Institute"/>
            <person name="Martino E."/>
            <person name="Morin E."/>
            <person name="Grelet G."/>
            <person name="Kuo A."/>
            <person name="Kohler A."/>
            <person name="Daghino S."/>
            <person name="Barry K."/>
            <person name="Choi C."/>
            <person name="Cichocki N."/>
            <person name="Clum A."/>
            <person name="Copeland A."/>
            <person name="Hainaut M."/>
            <person name="Haridas S."/>
            <person name="Labutti K."/>
            <person name="Lindquist E."/>
            <person name="Lipzen A."/>
            <person name="Khouja H.-R."/>
            <person name="Murat C."/>
            <person name="Ohm R."/>
            <person name="Olson A."/>
            <person name="Spatafora J."/>
            <person name="Veneault-Fourrey C."/>
            <person name="Henrissat B."/>
            <person name="Grigoriev I."/>
            <person name="Martin F."/>
            <person name="Perotto S."/>
        </authorList>
    </citation>
    <scope>NUCLEOTIDE SEQUENCE [LARGE SCALE GENOMIC DNA]</scope>
    <source>
        <strain evidence="2 3">E</strain>
    </source>
</reference>
<protein>
    <submittedName>
        <fullName evidence="2">Uncharacterized protein</fullName>
    </submittedName>
</protein>
<name>A0A2J6TIM9_9HELO</name>
<dbReference type="STRING" id="1095630.A0A2J6TIM9"/>
<dbReference type="OrthoDB" id="5317787at2759"/>